<dbReference type="Gene3D" id="2.60.40.2470">
    <property type="entry name" value="SoxY domain"/>
    <property type="match status" value="1"/>
</dbReference>
<dbReference type="Proteomes" id="UP000268192">
    <property type="component" value="Chromosome"/>
</dbReference>
<dbReference type="EMBL" id="CP032509">
    <property type="protein sequence ID" value="AZN73636.1"/>
    <property type="molecule type" value="Genomic_DNA"/>
</dbReference>
<dbReference type="OrthoDB" id="9804570at2"/>
<organism evidence="2 3">
    <name type="scientific">Georhizobium profundi</name>
    <dbReference type="NCBI Taxonomy" id="2341112"/>
    <lineage>
        <taxon>Bacteria</taxon>
        <taxon>Pseudomonadati</taxon>
        <taxon>Pseudomonadota</taxon>
        <taxon>Alphaproteobacteria</taxon>
        <taxon>Hyphomicrobiales</taxon>
        <taxon>Rhizobiaceae</taxon>
        <taxon>Georhizobium</taxon>
    </lineage>
</organism>
<gene>
    <name evidence="2" type="ORF">D5400_06880</name>
</gene>
<evidence type="ECO:0000259" key="1">
    <source>
        <dbReference type="Pfam" id="PF13501"/>
    </source>
</evidence>
<proteinExistence type="predicted"/>
<feature type="domain" description="Ig-like SoxY" evidence="1">
    <location>
        <begin position="43"/>
        <end position="151"/>
    </location>
</feature>
<sequence>MIQATRRHVLTLTAGAVAAFAGGAIGIAPARADEEAFQAAIRDFTGGVEPQAGRVTLTLPDAVENGSSVPVSVAVESAMSDGDLVEELAIFADGNPLPGVAAFAFTARSGVASAGTRIRLAQSQTVVAIARFADGSVFMDSRAVEVTVGGCAA</sequence>
<protein>
    <submittedName>
        <fullName evidence="2">Thiosulfate oxidation carrier protein SoxY</fullName>
    </submittedName>
</protein>
<dbReference type="InterPro" id="IPR006311">
    <property type="entry name" value="TAT_signal"/>
</dbReference>
<dbReference type="KEGG" id="abaw:D5400_06880"/>
<dbReference type="InterPro" id="IPR032711">
    <property type="entry name" value="SoxY"/>
</dbReference>
<reference evidence="2 3" key="1">
    <citation type="submission" date="2018-09" db="EMBL/GenBank/DDBJ databases">
        <title>Marinorhizobium profundi gen. nov., sp. nov., isolated from a deep-sea sediment sample from the New Britain Trench and proposal of Marinorhizobiaceae fam. nov. in the order Rhizobiales of the class Alphaproteobacteria.</title>
        <authorList>
            <person name="Cao J."/>
        </authorList>
    </citation>
    <scope>NUCLEOTIDE SEQUENCE [LARGE SCALE GENOMIC DNA]</scope>
    <source>
        <strain evidence="2 3">WS11</strain>
    </source>
</reference>
<dbReference type="PIRSF" id="PIRSF010312">
    <property type="entry name" value="Sulphur_oxidation_SoxY"/>
    <property type="match status" value="1"/>
</dbReference>
<dbReference type="AlphaFoldDB" id="A0A3Q8XTF0"/>
<dbReference type="PROSITE" id="PS51318">
    <property type="entry name" value="TAT"/>
    <property type="match status" value="1"/>
</dbReference>
<keyword evidence="3" id="KW-1185">Reference proteome</keyword>
<evidence type="ECO:0000313" key="2">
    <source>
        <dbReference type="EMBL" id="AZN73636.1"/>
    </source>
</evidence>
<dbReference type="InterPro" id="IPR038162">
    <property type="entry name" value="SoxY_sf"/>
</dbReference>
<dbReference type="Pfam" id="PF13501">
    <property type="entry name" value="SoxY"/>
    <property type="match status" value="1"/>
</dbReference>
<accession>A0A3Q8XTF0</accession>
<dbReference type="InterPro" id="IPR016568">
    <property type="entry name" value="Sulphur_oxidation_SoxY"/>
</dbReference>
<dbReference type="RefSeq" id="WP_126008897.1">
    <property type="nucleotide sequence ID" value="NZ_CP032509.1"/>
</dbReference>
<evidence type="ECO:0000313" key="3">
    <source>
        <dbReference type="Proteomes" id="UP000268192"/>
    </source>
</evidence>
<name>A0A3Q8XTF0_9HYPH</name>